<gene>
    <name evidence="1" type="ORF">EYF80_014426</name>
</gene>
<dbReference type="EMBL" id="SRLO01000104">
    <property type="protein sequence ID" value="TNN75379.1"/>
    <property type="molecule type" value="Genomic_DNA"/>
</dbReference>
<comment type="caution">
    <text evidence="1">The sequence shown here is derived from an EMBL/GenBank/DDBJ whole genome shotgun (WGS) entry which is preliminary data.</text>
</comment>
<protein>
    <submittedName>
        <fullName evidence="1">Uncharacterized protein</fullName>
    </submittedName>
</protein>
<organism evidence="1 2">
    <name type="scientific">Liparis tanakae</name>
    <name type="common">Tanaka's snailfish</name>
    <dbReference type="NCBI Taxonomy" id="230148"/>
    <lineage>
        <taxon>Eukaryota</taxon>
        <taxon>Metazoa</taxon>
        <taxon>Chordata</taxon>
        <taxon>Craniata</taxon>
        <taxon>Vertebrata</taxon>
        <taxon>Euteleostomi</taxon>
        <taxon>Actinopterygii</taxon>
        <taxon>Neopterygii</taxon>
        <taxon>Teleostei</taxon>
        <taxon>Neoteleostei</taxon>
        <taxon>Acanthomorphata</taxon>
        <taxon>Eupercaria</taxon>
        <taxon>Perciformes</taxon>
        <taxon>Cottioidei</taxon>
        <taxon>Cottales</taxon>
        <taxon>Liparidae</taxon>
        <taxon>Liparis</taxon>
    </lineage>
</organism>
<dbReference type="Proteomes" id="UP000314294">
    <property type="component" value="Unassembled WGS sequence"/>
</dbReference>
<keyword evidence="2" id="KW-1185">Reference proteome</keyword>
<sequence length="122" mass="12937">MDCGMEFGKWRSFMIKERCAGVKVKQSRSAGSILPVPPADIIGHSIKHRKSTPGTESGGKTDAYLSRCSGTGPGCCAQAEAAGRASCNTLLLRLLADYPGWDFHGSGDEQFNGVCSVTPNNK</sequence>
<dbReference type="AlphaFoldDB" id="A0A4Z2IBC5"/>
<proteinExistence type="predicted"/>
<accession>A0A4Z2IBC5</accession>
<evidence type="ECO:0000313" key="2">
    <source>
        <dbReference type="Proteomes" id="UP000314294"/>
    </source>
</evidence>
<name>A0A4Z2IBC5_9TELE</name>
<evidence type="ECO:0000313" key="1">
    <source>
        <dbReference type="EMBL" id="TNN75379.1"/>
    </source>
</evidence>
<reference evidence="1 2" key="1">
    <citation type="submission" date="2019-03" db="EMBL/GenBank/DDBJ databases">
        <title>First draft genome of Liparis tanakae, snailfish: a comprehensive survey of snailfish specific genes.</title>
        <authorList>
            <person name="Kim W."/>
            <person name="Song I."/>
            <person name="Jeong J.-H."/>
            <person name="Kim D."/>
            <person name="Kim S."/>
            <person name="Ryu S."/>
            <person name="Song J.Y."/>
            <person name="Lee S.K."/>
        </authorList>
    </citation>
    <scope>NUCLEOTIDE SEQUENCE [LARGE SCALE GENOMIC DNA]</scope>
    <source>
        <tissue evidence="1">Muscle</tissue>
    </source>
</reference>